<dbReference type="SUPFAM" id="SSF57184">
    <property type="entry name" value="Growth factor receptor domain"/>
    <property type="match status" value="1"/>
</dbReference>
<keyword evidence="16" id="KW-1185">Reference proteome</keyword>
<evidence type="ECO:0000256" key="7">
    <source>
        <dbReference type="ARBA" id="ARBA00023040"/>
    </source>
</evidence>
<dbReference type="Pfam" id="PF00003">
    <property type="entry name" value="7tm_3"/>
    <property type="match status" value="1"/>
</dbReference>
<dbReference type="InterPro" id="IPR028082">
    <property type="entry name" value="Peripla_BP_I"/>
</dbReference>
<keyword evidence="11" id="KW-0807">Transducer</keyword>
<dbReference type="Pfam" id="PF01094">
    <property type="entry name" value="ANF_receptor"/>
    <property type="match status" value="1"/>
</dbReference>
<dbReference type="Gene3D" id="2.10.50.30">
    <property type="entry name" value="GPCR, family 3, nine cysteines domain"/>
    <property type="match status" value="1"/>
</dbReference>
<keyword evidence="10" id="KW-0325">Glycoprotein</keyword>
<dbReference type="GO" id="GO:0005886">
    <property type="term" value="C:plasma membrane"/>
    <property type="evidence" value="ECO:0007669"/>
    <property type="project" value="UniProtKB-SubCell"/>
</dbReference>
<evidence type="ECO:0000256" key="4">
    <source>
        <dbReference type="ARBA" id="ARBA00022692"/>
    </source>
</evidence>
<dbReference type="Gene3D" id="3.40.50.2300">
    <property type="match status" value="3"/>
</dbReference>
<dbReference type="AlphaFoldDB" id="A0AAW1B5D9"/>
<dbReference type="Pfam" id="PF07562">
    <property type="entry name" value="NCD3G"/>
    <property type="match status" value="1"/>
</dbReference>
<dbReference type="InterPro" id="IPR000337">
    <property type="entry name" value="GPCR_3"/>
</dbReference>
<accession>A0AAW1B5D9</accession>
<feature type="transmembrane region" description="Helical" evidence="12">
    <location>
        <begin position="438"/>
        <end position="456"/>
    </location>
</feature>
<comment type="subcellular location">
    <subcellularLocation>
        <location evidence="1">Cell membrane</location>
        <topology evidence="1">Multi-pass membrane protein</topology>
    </subcellularLocation>
</comment>
<dbReference type="PRINTS" id="PR01535">
    <property type="entry name" value="VOMERONASL2R"/>
</dbReference>
<evidence type="ECO:0000256" key="9">
    <source>
        <dbReference type="ARBA" id="ARBA00023170"/>
    </source>
</evidence>
<evidence type="ECO:0000259" key="14">
    <source>
        <dbReference type="PROSITE" id="PS50259"/>
    </source>
</evidence>
<evidence type="ECO:0000256" key="8">
    <source>
        <dbReference type="ARBA" id="ARBA00023136"/>
    </source>
</evidence>
<evidence type="ECO:0000313" key="15">
    <source>
        <dbReference type="EMBL" id="KAK9397381.1"/>
    </source>
</evidence>
<keyword evidence="4 12" id="KW-0812">Transmembrane</keyword>
<dbReference type="InterPro" id="IPR017979">
    <property type="entry name" value="GPCR_3_CS"/>
</dbReference>
<dbReference type="GO" id="GO:0004930">
    <property type="term" value="F:G protein-coupled receptor activity"/>
    <property type="evidence" value="ECO:0007669"/>
    <property type="project" value="UniProtKB-KW"/>
</dbReference>
<feature type="transmembrane region" description="Helical" evidence="12">
    <location>
        <begin position="393"/>
        <end position="418"/>
    </location>
</feature>
<gene>
    <name evidence="15" type="ORF">NXF25_020742</name>
</gene>
<dbReference type="InterPro" id="IPR004073">
    <property type="entry name" value="GPCR_3_vmron_rcpt_2"/>
</dbReference>
<keyword evidence="9 15" id="KW-0675">Receptor</keyword>
<dbReference type="InterPro" id="IPR011500">
    <property type="entry name" value="GPCR_3_9-Cys_dom"/>
</dbReference>
<keyword evidence="7" id="KW-0297">G-protein coupled receptor</keyword>
<feature type="transmembrane region" description="Helical" evidence="12">
    <location>
        <begin position="361"/>
        <end position="381"/>
    </location>
</feature>
<evidence type="ECO:0000256" key="2">
    <source>
        <dbReference type="ARBA" id="ARBA00007242"/>
    </source>
</evidence>
<reference evidence="15 16" key="1">
    <citation type="journal article" date="2024" name="Proc. Natl. Acad. Sci. U.S.A.">
        <title>The genetic regulatory architecture and epigenomic basis for age-related changes in rattlesnake venom.</title>
        <authorList>
            <person name="Hogan M.P."/>
            <person name="Holding M.L."/>
            <person name="Nystrom G.S."/>
            <person name="Colston T.J."/>
            <person name="Bartlett D.A."/>
            <person name="Mason A.J."/>
            <person name="Ellsworth S.A."/>
            <person name="Rautsaw R.M."/>
            <person name="Lawrence K.C."/>
            <person name="Strickland J.L."/>
            <person name="He B."/>
            <person name="Fraser P."/>
            <person name="Margres M.J."/>
            <person name="Gilbert D.M."/>
            <person name="Gibbs H.L."/>
            <person name="Parkinson C.L."/>
            <person name="Rokyta D.R."/>
        </authorList>
    </citation>
    <scope>NUCLEOTIDE SEQUENCE [LARGE SCALE GENOMIC DNA]</scope>
    <source>
        <strain evidence="15">DRR0105</strain>
    </source>
</reference>
<dbReference type="PRINTS" id="PR00248">
    <property type="entry name" value="GPCRMGR"/>
</dbReference>
<feature type="transmembrane region" description="Helical" evidence="12">
    <location>
        <begin position="482"/>
        <end position="505"/>
    </location>
</feature>
<feature type="transmembrane region" description="Helical" evidence="12">
    <location>
        <begin position="517"/>
        <end position="537"/>
    </location>
</feature>
<feature type="signal peptide" evidence="13">
    <location>
        <begin position="1"/>
        <end position="19"/>
    </location>
</feature>
<dbReference type="Proteomes" id="UP001474421">
    <property type="component" value="Unassembled WGS sequence"/>
</dbReference>
<evidence type="ECO:0000256" key="13">
    <source>
        <dbReference type="SAM" id="SignalP"/>
    </source>
</evidence>
<sequence>MLLVVHLLVALLSPKACNAYNIKCKIQTVNKLQHTYPESGEVMIGSIATLAYFMNNALNFKEDPPPSLYEDLILVPKNYQHILALVFAVKEINENPHLLPNVTLGFHIFDSYFSSQKTYYAIMLLLYNLKSFVPNYIYGIHNNLIAVIGGLDSKTSIDIANILDIYKVPQVHHFLKSLSFNNSAGDEVSLNCNGELLAGLDVMNWILFSNKSFVRVKVGKVDSGVSTNQSFTINGDVITWHSWFNQSQPLSVCSDSCHPGSSKKVKEGEPFCCYDCIPCPEGKISEKKDSNECYACKDGSYPNRNQDSCNPKIFIFLSYGEPLGISLAFFAFFFSLVSVMVLVIFMKNHNTPIIISNNQDLTYILLFSLLLCFLSTFLFIGRPKKVICLLQQAAFGISFSMAVSSVLAKTVTVVLAFLATKPVSRMRMFVGKRLANSMVISCSLIETIISMFWLAISPPFPDLDMHSMVEKSILQCNQGSEIMFYCVLIYMGFLAFISFIVAFLARKLLDTFNEAKFITFSMLLFCSVWISFVPTYLSTKGKYMVAVEIFSILISSAGLLGCIFFPKCYIIVFKPNLNNREQLMNRKK</sequence>
<evidence type="ECO:0000256" key="6">
    <source>
        <dbReference type="ARBA" id="ARBA00022989"/>
    </source>
</evidence>
<evidence type="ECO:0000256" key="12">
    <source>
        <dbReference type="SAM" id="Phobius"/>
    </source>
</evidence>
<keyword evidence="6 12" id="KW-1133">Transmembrane helix</keyword>
<dbReference type="PROSITE" id="PS00981">
    <property type="entry name" value="G_PROTEIN_RECEP_F3_3"/>
    <property type="match status" value="1"/>
</dbReference>
<dbReference type="FunFam" id="2.10.50.30:FF:000002">
    <property type="entry name" value="Vomeronasal 2 receptor, h1"/>
    <property type="match status" value="1"/>
</dbReference>
<keyword evidence="8 12" id="KW-0472">Membrane</keyword>
<organism evidence="15 16">
    <name type="scientific">Crotalus adamanteus</name>
    <name type="common">Eastern diamondback rattlesnake</name>
    <dbReference type="NCBI Taxonomy" id="8729"/>
    <lineage>
        <taxon>Eukaryota</taxon>
        <taxon>Metazoa</taxon>
        <taxon>Chordata</taxon>
        <taxon>Craniata</taxon>
        <taxon>Vertebrata</taxon>
        <taxon>Euteleostomi</taxon>
        <taxon>Lepidosauria</taxon>
        <taxon>Squamata</taxon>
        <taxon>Bifurcata</taxon>
        <taxon>Unidentata</taxon>
        <taxon>Episquamata</taxon>
        <taxon>Toxicofera</taxon>
        <taxon>Serpentes</taxon>
        <taxon>Colubroidea</taxon>
        <taxon>Viperidae</taxon>
        <taxon>Crotalinae</taxon>
        <taxon>Crotalus</taxon>
    </lineage>
</organism>
<name>A0AAW1B5D9_CROAD</name>
<proteinExistence type="inferred from homology"/>
<dbReference type="EMBL" id="JAOTOJ010000008">
    <property type="protein sequence ID" value="KAK9397381.1"/>
    <property type="molecule type" value="Genomic_DNA"/>
</dbReference>
<dbReference type="PANTHER" id="PTHR24061">
    <property type="entry name" value="CALCIUM-SENSING RECEPTOR-RELATED"/>
    <property type="match status" value="1"/>
</dbReference>
<feature type="transmembrane region" description="Helical" evidence="12">
    <location>
        <begin position="543"/>
        <end position="565"/>
    </location>
</feature>
<comment type="similarity">
    <text evidence="2">Belongs to the G-protein coupled receptor 3 family.</text>
</comment>
<dbReference type="InterPro" id="IPR009030">
    <property type="entry name" value="Growth_fac_rcpt_cys_sf"/>
</dbReference>
<dbReference type="InterPro" id="IPR001828">
    <property type="entry name" value="ANF_lig-bd_rcpt"/>
</dbReference>
<dbReference type="PROSITE" id="PS50259">
    <property type="entry name" value="G_PROTEIN_RECEP_F3_4"/>
    <property type="match status" value="1"/>
</dbReference>
<feature type="transmembrane region" description="Helical" evidence="12">
    <location>
        <begin position="323"/>
        <end position="345"/>
    </location>
</feature>
<dbReference type="PANTHER" id="PTHR24061:SF599">
    <property type="entry name" value="G-PROTEIN COUPLED RECEPTORS FAMILY 3 PROFILE DOMAIN-CONTAINING PROTEIN"/>
    <property type="match status" value="1"/>
</dbReference>
<evidence type="ECO:0000256" key="10">
    <source>
        <dbReference type="ARBA" id="ARBA00023180"/>
    </source>
</evidence>
<feature type="chain" id="PRO_5043519641" evidence="13">
    <location>
        <begin position="20"/>
        <end position="588"/>
    </location>
</feature>
<evidence type="ECO:0000256" key="1">
    <source>
        <dbReference type="ARBA" id="ARBA00004651"/>
    </source>
</evidence>
<comment type="caution">
    <text evidence="15">The sequence shown here is derived from an EMBL/GenBank/DDBJ whole genome shotgun (WGS) entry which is preliminary data.</text>
</comment>
<evidence type="ECO:0000256" key="3">
    <source>
        <dbReference type="ARBA" id="ARBA00022475"/>
    </source>
</evidence>
<evidence type="ECO:0000256" key="11">
    <source>
        <dbReference type="ARBA" id="ARBA00023224"/>
    </source>
</evidence>
<evidence type="ECO:0000256" key="5">
    <source>
        <dbReference type="ARBA" id="ARBA00022729"/>
    </source>
</evidence>
<protein>
    <submittedName>
        <fullName evidence="15">Type-2 vomeronasal receptor</fullName>
    </submittedName>
</protein>
<dbReference type="SUPFAM" id="SSF53822">
    <property type="entry name" value="Periplasmic binding protein-like I"/>
    <property type="match status" value="2"/>
</dbReference>
<dbReference type="InterPro" id="IPR038550">
    <property type="entry name" value="GPCR_3_9-Cys_sf"/>
</dbReference>
<keyword evidence="5 13" id="KW-0732">Signal</keyword>
<evidence type="ECO:0000313" key="16">
    <source>
        <dbReference type="Proteomes" id="UP001474421"/>
    </source>
</evidence>
<feature type="domain" description="G-protein coupled receptors family 3 profile" evidence="14">
    <location>
        <begin position="323"/>
        <end position="587"/>
    </location>
</feature>
<dbReference type="InterPro" id="IPR000068">
    <property type="entry name" value="GPCR_3_Ca_sens_rcpt-rel"/>
</dbReference>
<dbReference type="InterPro" id="IPR017978">
    <property type="entry name" value="GPCR_3_C"/>
</dbReference>
<keyword evidence="3" id="KW-1003">Cell membrane</keyword>